<organism evidence="2 3">
    <name type="scientific">Roseovarius pelagicus</name>
    <dbReference type="NCBI Taxonomy" id="2980108"/>
    <lineage>
        <taxon>Bacteria</taxon>
        <taxon>Pseudomonadati</taxon>
        <taxon>Pseudomonadota</taxon>
        <taxon>Alphaproteobacteria</taxon>
        <taxon>Rhodobacterales</taxon>
        <taxon>Roseobacteraceae</taxon>
        <taxon>Roseovarius</taxon>
    </lineage>
</organism>
<keyword evidence="1" id="KW-0812">Transmembrane</keyword>
<feature type="transmembrane region" description="Helical" evidence="1">
    <location>
        <begin position="141"/>
        <end position="169"/>
    </location>
</feature>
<evidence type="ECO:0000313" key="2">
    <source>
        <dbReference type="EMBL" id="UXX84448.1"/>
    </source>
</evidence>
<dbReference type="EMBL" id="CP106738">
    <property type="protein sequence ID" value="UXX84448.1"/>
    <property type="molecule type" value="Genomic_DNA"/>
</dbReference>
<accession>A0ABY6DHK5</accession>
<sequence>MPTMTDYESLRVDDSKLRPGLRLDTLMESRLPELSDAEIDEVIAQTLNEQKDEERAAASAAVTQAVARAEAPPLRRAATTASAKRGRGVPVEQTHAAFEEIDPPRDSGRPRAVRKGWLGRVLIAASAIAVFYTWPWIVPTLIIGAIWLALIAFIFVGAERIAAAMLWFYRWLDDRAPRRAERLRAGADGLAIRLDALFDRLPGRWTEGLYMPDFSREALLDDSNDDGPDPFDRLAAQARHG</sequence>
<dbReference type="RefSeq" id="WP_263048700.1">
    <property type="nucleotide sequence ID" value="NZ_CP106738.1"/>
</dbReference>
<name>A0ABY6DHK5_9RHOB</name>
<evidence type="ECO:0000256" key="1">
    <source>
        <dbReference type="SAM" id="Phobius"/>
    </source>
</evidence>
<keyword evidence="1" id="KW-1133">Transmembrane helix</keyword>
<keyword evidence="1" id="KW-0472">Membrane</keyword>
<reference evidence="2" key="1">
    <citation type="submission" date="2022-10" db="EMBL/GenBank/DDBJ databases">
        <title>Roseovarius pelagicus sp. nov., isolated from Arctic seawater.</title>
        <authorList>
            <person name="Hong Y.W."/>
            <person name="Hwang C.Y."/>
        </authorList>
    </citation>
    <scope>NUCLEOTIDE SEQUENCE</scope>
    <source>
        <strain evidence="2">HL-MP18</strain>
    </source>
</reference>
<gene>
    <name evidence="2" type="ORF">N7U68_07340</name>
</gene>
<evidence type="ECO:0000313" key="3">
    <source>
        <dbReference type="Proteomes" id="UP001064087"/>
    </source>
</evidence>
<proteinExistence type="predicted"/>
<dbReference type="Proteomes" id="UP001064087">
    <property type="component" value="Chromosome"/>
</dbReference>
<feature type="transmembrane region" description="Helical" evidence="1">
    <location>
        <begin position="117"/>
        <end position="135"/>
    </location>
</feature>
<protein>
    <submittedName>
        <fullName evidence="2">Uncharacterized protein</fullName>
    </submittedName>
</protein>
<keyword evidence="3" id="KW-1185">Reference proteome</keyword>